<dbReference type="PANTHER" id="PTHR30344">
    <property type="entry name" value="6-PHOSPHOGLUCONOLACTONASE-RELATED"/>
    <property type="match status" value="1"/>
</dbReference>
<comment type="similarity">
    <text evidence="1">Belongs to the cycloisomerase 2 family.</text>
</comment>
<sequence length="316" mass="34525">MEWILSGYSGIANFQDNRPIWKETTAGLSYWTSGDGLLFAAEEFPGKAAVRLYRRDKDGWTLGDRREIPGGELCHLTYSSRDRVLLGACYEDGVIFSLGVEAESGRFGKLYSCFSQGEGLTRAHCVLLNSAEDAVYSANIAQDRIYRYALSGGILTENGFFSLPAGAGPRHLALREDLGKIYAVTEYSSEIFTLDLHNGEILGRVSTLRPGFAGESYCSTLAFSPDNRFLVAANRGENTLAVFSADKQGNLSFSSRQSCFGDWPRDFALMGDGKFVGIANQNSGEAVLCPRNPETGGIGEPVWRVSLKEAACIREL</sequence>
<dbReference type="InterPro" id="IPR050282">
    <property type="entry name" value="Cycloisomerase_2"/>
</dbReference>
<dbReference type="SUPFAM" id="SSF75011">
    <property type="entry name" value="3-carboxy-cis,cis-mucoante lactonizing enzyme"/>
    <property type="match status" value="1"/>
</dbReference>
<reference evidence="2" key="2">
    <citation type="journal article" date="2021" name="PeerJ">
        <title>Extensive microbial diversity within the chicken gut microbiome revealed by metagenomics and culture.</title>
        <authorList>
            <person name="Gilroy R."/>
            <person name="Ravi A."/>
            <person name="Getino M."/>
            <person name="Pursley I."/>
            <person name="Horton D.L."/>
            <person name="Alikhan N.F."/>
            <person name="Baker D."/>
            <person name="Gharbi K."/>
            <person name="Hall N."/>
            <person name="Watson M."/>
            <person name="Adriaenssens E.M."/>
            <person name="Foster-Nyarko E."/>
            <person name="Jarju S."/>
            <person name="Secka A."/>
            <person name="Antonio M."/>
            <person name="Oren A."/>
            <person name="Chaudhuri R.R."/>
            <person name="La Ragione R."/>
            <person name="Hildebrand F."/>
            <person name="Pallen M.J."/>
        </authorList>
    </citation>
    <scope>NUCLEOTIDE SEQUENCE</scope>
    <source>
        <strain evidence="2">CHK199-13235</strain>
    </source>
</reference>
<name>A0A9D1JYT6_9FIRM</name>
<reference evidence="2" key="1">
    <citation type="submission" date="2020-10" db="EMBL/GenBank/DDBJ databases">
        <authorList>
            <person name="Gilroy R."/>
        </authorList>
    </citation>
    <scope>NUCLEOTIDE SEQUENCE</scope>
    <source>
        <strain evidence="2">CHK199-13235</strain>
    </source>
</reference>
<evidence type="ECO:0000256" key="1">
    <source>
        <dbReference type="ARBA" id="ARBA00005564"/>
    </source>
</evidence>
<evidence type="ECO:0000313" key="2">
    <source>
        <dbReference type="EMBL" id="HIS75545.1"/>
    </source>
</evidence>
<dbReference type="Proteomes" id="UP000824002">
    <property type="component" value="Unassembled WGS sequence"/>
</dbReference>
<dbReference type="InterPro" id="IPR015943">
    <property type="entry name" value="WD40/YVTN_repeat-like_dom_sf"/>
</dbReference>
<dbReference type="PANTHER" id="PTHR30344:SF1">
    <property type="entry name" value="6-PHOSPHOGLUCONOLACTONASE"/>
    <property type="match status" value="1"/>
</dbReference>
<organism evidence="2 3">
    <name type="scientific">Candidatus Merdivicinus excrementipullorum</name>
    <dbReference type="NCBI Taxonomy" id="2840867"/>
    <lineage>
        <taxon>Bacteria</taxon>
        <taxon>Bacillati</taxon>
        <taxon>Bacillota</taxon>
        <taxon>Clostridia</taxon>
        <taxon>Eubacteriales</taxon>
        <taxon>Oscillospiraceae</taxon>
        <taxon>Oscillospiraceae incertae sedis</taxon>
        <taxon>Candidatus Merdivicinus</taxon>
    </lineage>
</organism>
<accession>A0A9D1JYT6</accession>
<dbReference type="InterPro" id="IPR019405">
    <property type="entry name" value="Lactonase_7-beta_prop"/>
</dbReference>
<dbReference type="Pfam" id="PF10282">
    <property type="entry name" value="Lactonase"/>
    <property type="match status" value="1"/>
</dbReference>
<dbReference type="GO" id="GO:0017057">
    <property type="term" value="F:6-phosphogluconolactonase activity"/>
    <property type="evidence" value="ECO:0007669"/>
    <property type="project" value="TreeGrafter"/>
</dbReference>
<dbReference type="Gene3D" id="2.130.10.10">
    <property type="entry name" value="YVTN repeat-like/Quinoprotein amine dehydrogenase"/>
    <property type="match status" value="1"/>
</dbReference>
<comment type="caution">
    <text evidence="2">The sequence shown here is derived from an EMBL/GenBank/DDBJ whole genome shotgun (WGS) entry which is preliminary data.</text>
</comment>
<evidence type="ECO:0000313" key="3">
    <source>
        <dbReference type="Proteomes" id="UP000824002"/>
    </source>
</evidence>
<protein>
    <submittedName>
        <fullName evidence="2">Beta-propeller fold lactonase family protein</fullName>
    </submittedName>
</protein>
<dbReference type="AlphaFoldDB" id="A0A9D1JYT6"/>
<dbReference type="EMBL" id="DVJP01000018">
    <property type="protein sequence ID" value="HIS75545.1"/>
    <property type="molecule type" value="Genomic_DNA"/>
</dbReference>
<gene>
    <name evidence="2" type="ORF">IAB51_01925</name>
</gene>
<proteinExistence type="inferred from homology"/>